<dbReference type="AlphaFoldDB" id="A0A6M0RW80"/>
<dbReference type="Proteomes" id="UP000481033">
    <property type="component" value="Unassembled WGS sequence"/>
</dbReference>
<dbReference type="PANTHER" id="PTHR14136:SF17">
    <property type="entry name" value="BTB_POZ DOMAIN-CONTAINING PROTEIN KCTD9"/>
    <property type="match status" value="1"/>
</dbReference>
<dbReference type="SUPFAM" id="SSF141571">
    <property type="entry name" value="Pentapeptide repeat-like"/>
    <property type="match status" value="1"/>
</dbReference>
<dbReference type="InterPro" id="IPR001646">
    <property type="entry name" value="5peptide_repeat"/>
</dbReference>
<protein>
    <submittedName>
        <fullName evidence="1">Pentapeptide repeat-containing protein</fullName>
    </submittedName>
</protein>
<proteinExistence type="predicted"/>
<dbReference type="Pfam" id="PF00805">
    <property type="entry name" value="Pentapeptide"/>
    <property type="match status" value="3"/>
</dbReference>
<evidence type="ECO:0000313" key="2">
    <source>
        <dbReference type="Proteomes" id="UP000481033"/>
    </source>
</evidence>
<dbReference type="InterPro" id="IPR051082">
    <property type="entry name" value="Pentapeptide-BTB/POZ_domain"/>
</dbReference>
<dbReference type="PANTHER" id="PTHR14136">
    <property type="entry name" value="BTB_POZ DOMAIN-CONTAINING PROTEIN KCTD9"/>
    <property type="match status" value="1"/>
</dbReference>
<dbReference type="Gene3D" id="2.160.20.80">
    <property type="entry name" value="E3 ubiquitin-protein ligase SopA"/>
    <property type="match status" value="1"/>
</dbReference>
<evidence type="ECO:0000313" key="1">
    <source>
        <dbReference type="EMBL" id="NEZ60497.1"/>
    </source>
</evidence>
<keyword evidence="2" id="KW-1185">Reference proteome</keyword>
<name>A0A6M0RW80_9CYAN</name>
<reference evidence="1 2" key="1">
    <citation type="journal article" date="2020" name="Microb. Ecol.">
        <title>Ecogenomics of the Marine Benthic Filamentous Cyanobacterium Adonisia.</title>
        <authorList>
            <person name="Walter J.M."/>
            <person name="Coutinho F.H."/>
            <person name="Leomil L."/>
            <person name="Hargreaves P.I."/>
            <person name="Campeao M.E."/>
            <person name="Vieira V.V."/>
            <person name="Silva B.S."/>
            <person name="Fistarol G.O."/>
            <person name="Salomon P.S."/>
            <person name="Sawabe T."/>
            <person name="Mino S."/>
            <person name="Hosokawa M."/>
            <person name="Miyashita H."/>
            <person name="Maruyama F."/>
            <person name="van Verk M.C."/>
            <person name="Dutilh B.E."/>
            <person name="Thompson C.C."/>
            <person name="Thompson F.L."/>
        </authorList>
    </citation>
    <scope>NUCLEOTIDE SEQUENCE [LARGE SCALE GENOMIC DNA]</scope>
    <source>
        <strain evidence="1 2">CCMR0081</strain>
    </source>
</reference>
<gene>
    <name evidence="1" type="ORF">DXZ20_33630</name>
</gene>
<comment type="caution">
    <text evidence="1">The sequence shown here is derived from an EMBL/GenBank/DDBJ whole genome shotgun (WGS) entry which is preliminary data.</text>
</comment>
<organism evidence="1 2">
    <name type="scientific">Adonisia turfae CCMR0081</name>
    <dbReference type="NCBI Taxonomy" id="2292702"/>
    <lineage>
        <taxon>Bacteria</taxon>
        <taxon>Bacillati</taxon>
        <taxon>Cyanobacteriota</taxon>
        <taxon>Adonisia</taxon>
        <taxon>Adonisia turfae</taxon>
    </lineage>
</organism>
<dbReference type="EMBL" id="QXHD01000004">
    <property type="protein sequence ID" value="NEZ60497.1"/>
    <property type="molecule type" value="Genomic_DNA"/>
</dbReference>
<accession>A0A6M0RW80</accession>
<sequence>MQPMVLGITQWLWHCRLHPVALAGVTLLTMMFVQSPIAQALDENDLKRLLETNECPGCNLEQADLRRLDLTGANLEGANLRDANLFYAVLDGANLKGADLSQSNLAYVRALTILTEATDSEGNFLEFPAQFVGADLEGALLNYADFSGAEMMEANFLDAYINKTQFVGAQLQHSNFVGVIHDVDLTGANLCGATYWGGIDYRRACNVPVPDLVE</sequence>